<dbReference type="EC" id="2.3.1.275" evidence="10"/>
<evidence type="ECO:0000256" key="2">
    <source>
        <dbReference type="ARBA" id="ARBA00022516"/>
    </source>
</evidence>
<dbReference type="Pfam" id="PF02660">
    <property type="entry name" value="G3P_acyltransf"/>
    <property type="match status" value="1"/>
</dbReference>
<evidence type="ECO:0000256" key="4">
    <source>
        <dbReference type="ARBA" id="ARBA00022692"/>
    </source>
</evidence>
<evidence type="ECO:0000256" key="9">
    <source>
        <dbReference type="ARBA" id="ARBA00023264"/>
    </source>
</evidence>
<comment type="subunit">
    <text evidence="10">Probably interacts with PlsX.</text>
</comment>
<feature type="transmembrane region" description="Helical" evidence="10">
    <location>
        <begin position="152"/>
        <end position="169"/>
    </location>
</feature>
<sequence length="210" mass="22277">MNTSHIALVTGYVVLSYFIGCISTSYYVTKTRTGKDIRDLGSGNAGAQNVGKVLGRPWFVAILLLDMLKGYVVVLGGVHMGLGDGVVTLAIVAVVSGHIWPAQMGFRGGMGIATSLGAVLAFHWLVMAGIVGIFAVTYFPQVCSGRIVARKAAARSAVAAINLTALSMVLMKQPLMSWLSLIILGFVHYAAYRSRLARGWPHPARDKAAA</sequence>
<dbReference type="AlphaFoldDB" id="A0A6H9URL4"/>
<comment type="subcellular location">
    <subcellularLocation>
        <location evidence="10">Cell membrane</location>
        <topology evidence="10">Multi-pass membrane protein</topology>
    </subcellularLocation>
</comment>
<evidence type="ECO:0000256" key="10">
    <source>
        <dbReference type="HAMAP-Rule" id="MF_01043"/>
    </source>
</evidence>
<dbReference type="GO" id="GO:0043772">
    <property type="term" value="F:acyl-phosphate glycerol-3-phosphate acyltransferase activity"/>
    <property type="evidence" value="ECO:0007669"/>
    <property type="project" value="UniProtKB-UniRule"/>
</dbReference>
<keyword evidence="9 10" id="KW-1208">Phospholipid metabolism</keyword>
<evidence type="ECO:0000256" key="6">
    <source>
        <dbReference type="ARBA" id="ARBA00023098"/>
    </source>
</evidence>
<keyword evidence="6 10" id="KW-0443">Lipid metabolism</keyword>
<keyword evidence="3 10" id="KW-0808">Transferase</keyword>
<keyword evidence="7 10" id="KW-0472">Membrane</keyword>
<dbReference type="GO" id="GO:0008654">
    <property type="term" value="P:phospholipid biosynthetic process"/>
    <property type="evidence" value="ECO:0007669"/>
    <property type="project" value="UniProtKB-UniRule"/>
</dbReference>
<comment type="pathway">
    <text evidence="10">Lipid metabolism; phospholipid metabolism.</text>
</comment>
<dbReference type="InterPro" id="IPR003811">
    <property type="entry name" value="G3P_acylTferase_PlsY"/>
</dbReference>
<keyword evidence="4 10" id="KW-0812">Transmembrane</keyword>
<feature type="transmembrane region" description="Helical" evidence="10">
    <location>
        <begin position="6"/>
        <end position="28"/>
    </location>
</feature>
<comment type="caution">
    <text evidence="11">The sequence shown here is derived from an EMBL/GenBank/DDBJ whole genome shotgun (WGS) entry which is preliminary data.</text>
</comment>
<reference evidence="11 12" key="1">
    <citation type="submission" date="2019-09" db="EMBL/GenBank/DDBJ databases">
        <title>Screening of Novel Bioactive Compounds from Soil-Associated.</title>
        <authorList>
            <person name="Zhao S."/>
        </authorList>
    </citation>
    <scope>NUCLEOTIDE SEQUENCE [LARGE SCALE GENOMIC DNA]</scope>
    <source>
        <strain evidence="11 12">HIT-DPA4</strain>
    </source>
</reference>
<keyword evidence="2 10" id="KW-0444">Lipid biosynthesis</keyword>
<evidence type="ECO:0000256" key="5">
    <source>
        <dbReference type="ARBA" id="ARBA00022989"/>
    </source>
</evidence>
<keyword evidence="1 10" id="KW-1003">Cell membrane</keyword>
<keyword evidence="12" id="KW-1185">Reference proteome</keyword>
<dbReference type="UniPathway" id="UPA00085"/>
<dbReference type="Proteomes" id="UP000442707">
    <property type="component" value="Unassembled WGS sequence"/>
</dbReference>
<keyword evidence="5 10" id="KW-1133">Transmembrane helix</keyword>
<evidence type="ECO:0000313" key="11">
    <source>
        <dbReference type="EMBL" id="KAB1140895.1"/>
    </source>
</evidence>
<dbReference type="SMART" id="SM01207">
    <property type="entry name" value="G3P_acyltransf"/>
    <property type="match status" value="1"/>
</dbReference>
<feature type="transmembrane region" description="Helical" evidence="10">
    <location>
        <begin position="120"/>
        <end position="140"/>
    </location>
</feature>
<evidence type="ECO:0000256" key="8">
    <source>
        <dbReference type="ARBA" id="ARBA00023209"/>
    </source>
</evidence>
<evidence type="ECO:0000256" key="3">
    <source>
        <dbReference type="ARBA" id="ARBA00022679"/>
    </source>
</evidence>
<dbReference type="PANTHER" id="PTHR30309:SF0">
    <property type="entry name" value="GLYCEROL-3-PHOSPHATE ACYLTRANSFERASE-RELATED"/>
    <property type="match status" value="1"/>
</dbReference>
<proteinExistence type="inferred from homology"/>
<dbReference type="PANTHER" id="PTHR30309">
    <property type="entry name" value="INNER MEMBRANE PROTEIN YGIH"/>
    <property type="match status" value="1"/>
</dbReference>
<organism evidence="11 12">
    <name type="scientific">Streptomyces luteolifulvus</name>
    <dbReference type="NCBI Taxonomy" id="2615112"/>
    <lineage>
        <taxon>Bacteria</taxon>
        <taxon>Bacillati</taxon>
        <taxon>Actinomycetota</taxon>
        <taxon>Actinomycetes</taxon>
        <taxon>Kitasatosporales</taxon>
        <taxon>Streptomycetaceae</taxon>
        <taxon>Streptomyces</taxon>
    </lineage>
</organism>
<feature type="transmembrane region" description="Helical" evidence="10">
    <location>
        <begin position="175"/>
        <end position="192"/>
    </location>
</feature>
<accession>A0A6H9URL4</accession>
<comment type="function">
    <text evidence="10">Catalyzes the transfer of an acyl group from acyl-phosphate (acyl-PO(4)) to glycerol-3-phosphate (G3P) to form lysophosphatidic acid (LPA). This enzyme utilizes acyl-phosphate as fatty acyl donor, but not acyl-CoA or acyl-ACP.</text>
</comment>
<feature type="transmembrane region" description="Helical" evidence="10">
    <location>
        <begin position="71"/>
        <end position="100"/>
    </location>
</feature>
<keyword evidence="8 10" id="KW-0594">Phospholipid biosynthesis</keyword>
<dbReference type="GO" id="GO:0005886">
    <property type="term" value="C:plasma membrane"/>
    <property type="evidence" value="ECO:0007669"/>
    <property type="project" value="UniProtKB-SubCell"/>
</dbReference>
<evidence type="ECO:0000313" key="12">
    <source>
        <dbReference type="Proteomes" id="UP000442707"/>
    </source>
</evidence>
<protein>
    <recommendedName>
        <fullName evidence="10">Glycerol-3-phosphate acyltransferase</fullName>
    </recommendedName>
    <alternativeName>
        <fullName evidence="10">Acyl-PO4 G3P acyltransferase</fullName>
    </alternativeName>
    <alternativeName>
        <fullName evidence="10">Acyl-phosphate--glycerol-3-phosphate acyltransferase</fullName>
    </alternativeName>
    <alternativeName>
        <fullName evidence="10">G3P acyltransferase</fullName>
        <shortName evidence="10">GPAT</shortName>
        <ecNumber evidence="10">2.3.1.275</ecNumber>
    </alternativeName>
    <alternativeName>
        <fullName evidence="10">Lysophosphatidic acid synthase</fullName>
        <shortName evidence="10">LPA synthase</shortName>
    </alternativeName>
</protein>
<name>A0A6H9URL4_9ACTN</name>
<evidence type="ECO:0000256" key="7">
    <source>
        <dbReference type="ARBA" id="ARBA00023136"/>
    </source>
</evidence>
<comment type="similarity">
    <text evidence="10">Belongs to the PlsY family.</text>
</comment>
<gene>
    <name evidence="10" type="primary">plsY</name>
    <name evidence="11" type="ORF">F7R91_34150</name>
</gene>
<evidence type="ECO:0000256" key="1">
    <source>
        <dbReference type="ARBA" id="ARBA00022475"/>
    </source>
</evidence>
<comment type="catalytic activity">
    <reaction evidence="10">
        <text>an acyl phosphate + sn-glycerol 3-phosphate = a 1-acyl-sn-glycero-3-phosphate + phosphate</text>
        <dbReference type="Rhea" id="RHEA:34075"/>
        <dbReference type="ChEBI" id="CHEBI:43474"/>
        <dbReference type="ChEBI" id="CHEBI:57597"/>
        <dbReference type="ChEBI" id="CHEBI:57970"/>
        <dbReference type="ChEBI" id="CHEBI:59918"/>
        <dbReference type="EC" id="2.3.1.275"/>
    </reaction>
</comment>
<dbReference type="RefSeq" id="WP_150956074.1">
    <property type="nucleotide sequence ID" value="NZ_VZRB01000036.1"/>
</dbReference>
<dbReference type="HAMAP" id="MF_01043">
    <property type="entry name" value="PlsY"/>
    <property type="match status" value="1"/>
</dbReference>
<dbReference type="EMBL" id="VZRB01000036">
    <property type="protein sequence ID" value="KAB1140895.1"/>
    <property type="molecule type" value="Genomic_DNA"/>
</dbReference>
<keyword evidence="11" id="KW-0012">Acyltransferase</keyword>